<reference evidence="1" key="2">
    <citation type="journal article" date="2015" name="Data Brief">
        <title>Shoot transcriptome of the giant reed, Arundo donax.</title>
        <authorList>
            <person name="Barrero R.A."/>
            <person name="Guerrero F.D."/>
            <person name="Moolhuijzen P."/>
            <person name="Goolsby J.A."/>
            <person name="Tidwell J."/>
            <person name="Bellgard S.E."/>
            <person name="Bellgard M.I."/>
        </authorList>
    </citation>
    <scope>NUCLEOTIDE SEQUENCE</scope>
    <source>
        <tissue evidence="1">Shoot tissue taken approximately 20 cm above the soil surface</tissue>
    </source>
</reference>
<proteinExistence type="predicted"/>
<evidence type="ECO:0000313" key="1">
    <source>
        <dbReference type="EMBL" id="JAD37289.1"/>
    </source>
</evidence>
<dbReference type="AlphaFoldDB" id="A0A0A8ZCZ3"/>
<organism evidence="1">
    <name type="scientific">Arundo donax</name>
    <name type="common">Giant reed</name>
    <name type="synonym">Donax arundinaceus</name>
    <dbReference type="NCBI Taxonomy" id="35708"/>
    <lineage>
        <taxon>Eukaryota</taxon>
        <taxon>Viridiplantae</taxon>
        <taxon>Streptophyta</taxon>
        <taxon>Embryophyta</taxon>
        <taxon>Tracheophyta</taxon>
        <taxon>Spermatophyta</taxon>
        <taxon>Magnoliopsida</taxon>
        <taxon>Liliopsida</taxon>
        <taxon>Poales</taxon>
        <taxon>Poaceae</taxon>
        <taxon>PACMAD clade</taxon>
        <taxon>Arundinoideae</taxon>
        <taxon>Arundineae</taxon>
        <taxon>Arundo</taxon>
    </lineage>
</organism>
<name>A0A0A8ZCZ3_ARUDO</name>
<protein>
    <submittedName>
        <fullName evidence="1">Uncharacterized protein</fullName>
    </submittedName>
</protein>
<reference evidence="1" key="1">
    <citation type="submission" date="2014-09" db="EMBL/GenBank/DDBJ databases">
        <authorList>
            <person name="Magalhaes I.L.F."/>
            <person name="Oliveira U."/>
            <person name="Santos F.R."/>
            <person name="Vidigal T.H.D.A."/>
            <person name="Brescovit A.D."/>
            <person name="Santos A.J."/>
        </authorList>
    </citation>
    <scope>NUCLEOTIDE SEQUENCE</scope>
    <source>
        <tissue evidence="1">Shoot tissue taken approximately 20 cm above the soil surface</tissue>
    </source>
</reference>
<dbReference type="EMBL" id="GBRH01260606">
    <property type="protein sequence ID" value="JAD37289.1"/>
    <property type="molecule type" value="Transcribed_RNA"/>
</dbReference>
<accession>A0A0A8ZCZ3</accession>
<sequence>MRSCSISTQLNHSASVGHSLFLHVRILVVLLSIDGDNNLLVGVGL</sequence>